<dbReference type="PANTHER" id="PTHR12612">
    <property type="entry name" value="NUCLEAR TRANSPORT FACTOR 2"/>
    <property type="match status" value="1"/>
</dbReference>
<evidence type="ECO:0000313" key="2">
    <source>
        <dbReference type="EMBL" id="KAK7232914.1"/>
    </source>
</evidence>
<dbReference type="Proteomes" id="UP001363151">
    <property type="component" value="Unassembled WGS sequence"/>
</dbReference>
<proteinExistence type="predicted"/>
<comment type="caution">
    <text evidence="2">The sequence shown here is derived from an EMBL/GenBank/DDBJ whole genome shotgun (WGS) entry which is preliminary data.</text>
</comment>
<feature type="domain" description="NTF2" evidence="1">
    <location>
        <begin position="6"/>
        <end position="154"/>
    </location>
</feature>
<dbReference type="EMBL" id="JBBJCI010000365">
    <property type="protein sequence ID" value="KAK7232914.1"/>
    <property type="molecule type" value="Genomic_DNA"/>
</dbReference>
<dbReference type="SUPFAM" id="SSF54427">
    <property type="entry name" value="NTF2-like"/>
    <property type="match status" value="1"/>
</dbReference>
<keyword evidence="3" id="KW-1185">Reference proteome</keyword>
<protein>
    <submittedName>
        <fullName evidence="2">Ran GTPase binding protein</fullName>
    </submittedName>
</protein>
<dbReference type="PROSITE" id="PS50177">
    <property type="entry name" value="NTF2_DOMAIN"/>
    <property type="match status" value="1"/>
</dbReference>
<reference evidence="2 3" key="1">
    <citation type="submission" date="2024-03" db="EMBL/GenBank/DDBJ databases">
        <title>Aureococcus anophagefferens CCMP1851 and Kratosvirus quantuckense: Draft genome of a second virus-susceptible host strain in the model system.</title>
        <authorList>
            <person name="Chase E."/>
            <person name="Truchon A.R."/>
            <person name="Schepens W."/>
            <person name="Wilhelm S.W."/>
        </authorList>
    </citation>
    <scope>NUCLEOTIDE SEQUENCE [LARGE SCALE GENOMIC DNA]</scope>
    <source>
        <strain evidence="2 3">CCMP1851</strain>
    </source>
</reference>
<dbReference type="InterPro" id="IPR032710">
    <property type="entry name" value="NTF2-like_dom_sf"/>
</dbReference>
<dbReference type="InterPro" id="IPR018222">
    <property type="entry name" value="Nuclear_transport_factor_2_euk"/>
</dbReference>
<evidence type="ECO:0000313" key="3">
    <source>
        <dbReference type="Proteomes" id="UP001363151"/>
    </source>
</evidence>
<gene>
    <name evidence="2" type="primary">NUTF2</name>
    <name evidence="2" type="ORF">SO694_00036274</name>
</gene>
<sequence>MSADEVAKAFIPHYYNLFDTNREGLVSLFRETSSLTFEGDGPKTGVAQIMEKLRGCRRRATARRESSSHQPQTIECQPSVSQNAILVFCTGQIMARRAASALGFVARRASPRARRDAPAPAQIEQGKPLKYSEVFQLVASAPGQYYLNNVMFRFNYA</sequence>
<dbReference type="InterPro" id="IPR002075">
    <property type="entry name" value="NTF2_dom"/>
</dbReference>
<organism evidence="2 3">
    <name type="scientific">Aureococcus anophagefferens</name>
    <name type="common">Harmful bloom alga</name>
    <dbReference type="NCBI Taxonomy" id="44056"/>
    <lineage>
        <taxon>Eukaryota</taxon>
        <taxon>Sar</taxon>
        <taxon>Stramenopiles</taxon>
        <taxon>Ochrophyta</taxon>
        <taxon>Pelagophyceae</taxon>
        <taxon>Pelagomonadales</taxon>
        <taxon>Pelagomonadaceae</taxon>
        <taxon>Aureococcus</taxon>
    </lineage>
</organism>
<dbReference type="InterPro" id="IPR045875">
    <property type="entry name" value="NTF2"/>
</dbReference>
<accession>A0ABR1FLA4</accession>
<dbReference type="CDD" id="cd00780">
    <property type="entry name" value="NTF2"/>
    <property type="match status" value="1"/>
</dbReference>
<dbReference type="Pfam" id="PF02136">
    <property type="entry name" value="NTF2"/>
    <property type="match status" value="1"/>
</dbReference>
<evidence type="ECO:0000259" key="1">
    <source>
        <dbReference type="PROSITE" id="PS50177"/>
    </source>
</evidence>
<name>A0ABR1FLA4_AURAN</name>
<dbReference type="Gene3D" id="3.10.450.50">
    <property type="match status" value="1"/>
</dbReference>